<proteinExistence type="predicted"/>
<dbReference type="Proteomes" id="UP000019132">
    <property type="component" value="Unassembled WGS sequence"/>
</dbReference>
<evidence type="ECO:0000259" key="7">
    <source>
        <dbReference type="PROSITE" id="PS50922"/>
    </source>
</evidence>
<comment type="subcellular location">
    <subcellularLocation>
        <location evidence="1">Membrane</location>
        <topology evidence="1">Multi-pass membrane protein</topology>
    </subcellularLocation>
</comment>
<feature type="transmembrane region" description="Helical" evidence="6">
    <location>
        <begin position="280"/>
        <end position="306"/>
    </location>
</feature>
<evidence type="ECO:0000256" key="4">
    <source>
        <dbReference type="ARBA" id="ARBA00023136"/>
    </source>
</evidence>
<dbReference type="OMA" id="ESMWKFA"/>
<dbReference type="STRING" id="431595.K3X972"/>
<organism evidence="8 9">
    <name type="scientific">Globisporangium ultimum (strain ATCC 200006 / CBS 805.95 / DAOM BR144)</name>
    <name type="common">Pythium ultimum</name>
    <dbReference type="NCBI Taxonomy" id="431595"/>
    <lineage>
        <taxon>Eukaryota</taxon>
        <taxon>Sar</taxon>
        <taxon>Stramenopiles</taxon>
        <taxon>Oomycota</taxon>
        <taxon>Peronosporomycetes</taxon>
        <taxon>Pythiales</taxon>
        <taxon>Pythiaceae</taxon>
        <taxon>Globisporangium</taxon>
    </lineage>
</organism>
<evidence type="ECO:0000256" key="6">
    <source>
        <dbReference type="SAM" id="Phobius"/>
    </source>
</evidence>
<dbReference type="InterPro" id="IPR016439">
    <property type="entry name" value="Lag1/Lac1-like"/>
</dbReference>
<dbReference type="PANTHER" id="PTHR12560:SF0">
    <property type="entry name" value="LD18904P"/>
    <property type="match status" value="1"/>
</dbReference>
<dbReference type="EnsemblProtists" id="PYU1_T013771">
    <property type="protein sequence ID" value="PYU1_T013771"/>
    <property type="gene ID" value="PYU1_G013742"/>
</dbReference>
<evidence type="ECO:0000313" key="8">
    <source>
        <dbReference type="EnsemblProtists" id="PYU1_T013771"/>
    </source>
</evidence>
<feature type="transmembrane region" description="Helical" evidence="6">
    <location>
        <begin position="99"/>
        <end position="120"/>
    </location>
</feature>
<evidence type="ECO:0000313" key="9">
    <source>
        <dbReference type="Proteomes" id="UP000019132"/>
    </source>
</evidence>
<dbReference type="GO" id="GO:0050291">
    <property type="term" value="F:sphingosine N-acyltransferase activity"/>
    <property type="evidence" value="ECO:0007669"/>
    <property type="project" value="InterPro"/>
</dbReference>
<keyword evidence="4 5" id="KW-0472">Membrane</keyword>
<evidence type="ECO:0000256" key="5">
    <source>
        <dbReference type="PROSITE-ProRule" id="PRU00205"/>
    </source>
</evidence>
<evidence type="ECO:0000256" key="3">
    <source>
        <dbReference type="ARBA" id="ARBA00022989"/>
    </source>
</evidence>
<feature type="transmembrane region" description="Helical" evidence="6">
    <location>
        <begin position="54"/>
        <end position="73"/>
    </location>
</feature>
<evidence type="ECO:0000256" key="2">
    <source>
        <dbReference type="ARBA" id="ARBA00022692"/>
    </source>
</evidence>
<dbReference type="GO" id="GO:0046513">
    <property type="term" value="P:ceramide biosynthetic process"/>
    <property type="evidence" value="ECO:0007669"/>
    <property type="project" value="InterPro"/>
</dbReference>
<feature type="transmembrane region" description="Helical" evidence="6">
    <location>
        <begin position="15"/>
        <end position="34"/>
    </location>
</feature>
<dbReference type="GO" id="GO:0005783">
    <property type="term" value="C:endoplasmic reticulum"/>
    <property type="evidence" value="ECO:0007669"/>
    <property type="project" value="TreeGrafter"/>
</dbReference>
<accession>K3X972</accession>
<keyword evidence="9" id="KW-1185">Reference proteome</keyword>
<feature type="domain" description="TLC" evidence="7">
    <location>
        <begin position="97"/>
        <end position="307"/>
    </location>
</feature>
<dbReference type="Pfam" id="PF03798">
    <property type="entry name" value="TRAM_LAG1_CLN8"/>
    <property type="match status" value="1"/>
</dbReference>
<evidence type="ECO:0000256" key="1">
    <source>
        <dbReference type="ARBA" id="ARBA00004141"/>
    </source>
</evidence>
<feature type="transmembrane region" description="Helical" evidence="6">
    <location>
        <begin position="221"/>
        <end position="243"/>
    </location>
</feature>
<feature type="transmembrane region" description="Helical" evidence="6">
    <location>
        <begin position="153"/>
        <end position="171"/>
    </location>
</feature>
<dbReference type="AlphaFoldDB" id="K3X972"/>
<dbReference type="EMBL" id="GL376614">
    <property type="status" value="NOT_ANNOTATED_CDS"/>
    <property type="molecule type" value="Genomic_DNA"/>
</dbReference>
<dbReference type="GO" id="GO:0016020">
    <property type="term" value="C:membrane"/>
    <property type="evidence" value="ECO:0007669"/>
    <property type="project" value="UniProtKB-SubCell"/>
</dbReference>
<dbReference type="eggNOG" id="KOG1607">
    <property type="taxonomic scope" value="Eukaryota"/>
</dbReference>
<keyword evidence="2 5" id="KW-0812">Transmembrane</keyword>
<dbReference type="PANTHER" id="PTHR12560">
    <property type="entry name" value="LONGEVITY ASSURANCE FACTOR 1 LAG1"/>
    <property type="match status" value="1"/>
</dbReference>
<dbReference type="InterPro" id="IPR006634">
    <property type="entry name" value="TLC-dom"/>
</dbReference>
<reference evidence="9" key="1">
    <citation type="journal article" date="2010" name="Genome Biol.">
        <title>Genome sequence of the necrotrophic plant pathogen Pythium ultimum reveals original pathogenicity mechanisms and effector repertoire.</title>
        <authorList>
            <person name="Levesque C.A."/>
            <person name="Brouwer H."/>
            <person name="Cano L."/>
            <person name="Hamilton J.P."/>
            <person name="Holt C."/>
            <person name="Huitema E."/>
            <person name="Raffaele S."/>
            <person name="Robideau G.P."/>
            <person name="Thines M."/>
            <person name="Win J."/>
            <person name="Zerillo M.M."/>
            <person name="Beakes G.W."/>
            <person name="Boore J.L."/>
            <person name="Busam D."/>
            <person name="Dumas B."/>
            <person name="Ferriera S."/>
            <person name="Fuerstenberg S.I."/>
            <person name="Gachon C.M."/>
            <person name="Gaulin E."/>
            <person name="Govers F."/>
            <person name="Grenville-Briggs L."/>
            <person name="Horner N."/>
            <person name="Hostetler J."/>
            <person name="Jiang R.H."/>
            <person name="Johnson J."/>
            <person name="Krajaejun T."/>
            <person name="Lin H."/>
            <person name="Meijer H.J."/>
            <person name="Moore B."/>
            <person name="Morris P."/>
            <person name="Phuntmart V."/>
            <person name="Puiu D."/>
            <person name="Shetty J."/>
            <person name="Stajich J.E."/>
            <person name="Tripathy S."/>
            <person name="Wawra S."/>
            <person name="van West P."/>
            <person name="Whitty B.R."/>
            <person name="Coutinho P.M."/>
            <person name="Henrissat B."/>
            <person name="Martin F."/>
            <person name="Thomas P.D."/>
            <person name="Tyler B.M."/>
            <person name="De Vries R.P."/>
            <person name="Kamoun S."/>
            <person name="Yandell M."/>
            <person name="Tisserat N."/>
            <person name="Buell C.R."/>
        </authorList>
    </citation>
    <scope>NUCLEOTIDE SEQUENCE</scope>
    <source>
        <strain evidence="9">DAOM:BR144</strain>
    </source>
</reference>
<dbReference type="SMART" id="SM00724">
    <property type="entry name" value="TLC"/>
    <property type="match status" value="1"/>
</dbReference>
<keyword evidence="3 6" id="KW-1133">Transmembrane helix</keyword>
<dbReference type="InParanoid" id="K3X972"/>
<protein>
    <recommendedName>
        <fullName evidence="7">TLC domain-containing protein</fullName>
    </recommendedName>
</protein>
<name>K3X972_GLOUD</name>
<reference evidence="9" key="2">
    <citation type="submission" date="2010-04" db="EMBL/GenBank/DDBJ databases">
        <authorList>
            <person name="Buell R."/>
            <person name="Hamilton J."/>
            <person name="Hostetler J."/>
        </authorList>
    </citation>
    <scope>NUCLEOTIDE SEQUENCE [LARGE SCALE GENOMIC DNA]</scope>
    <source>
        <strain evidence="9">DAOM:BR144</strain>
    </source>
</reference>
<sequence length="338" mass="38214">MATEMKILLSTKENVLVALTLLLVPLLLVEFYGISQMRAAHPEFATNADMPQFVDFLTAIAYSGVIVAVRYVLTRALKPLGRVLLEPKKRTNEDRVERFTTVLFKFIYFVGITYAGYYTMGHEEWFPKSLGGSGDMTKAYYLFNEAPSAGLKTYFLVQLGYHFHSLVYMVALSPIRNDFIEMLVHHVTTIILIGCAFIANYTPSGATVAFVHDIGDVTGYAIKTIVDTGSTPLTIVMYVVLLVSWAYTRLYVFPTELIYNAVFVLPKLTPDIPLLMLHPVNFMLTMLLGLHIYWYGLFLVMGYNLITKGVKEDIQQHIQDKDSKNAEHIALDEKAKHE</sequence>
<dbReference type="HOGENOM" id="CLU_028277_3_0_1"/>
<dbReference type="VEuPathDB" id="FungiDB:PYU1_G013742"/>
<reference evidence="8" key="3">
    <citation type="submission" date="2015-02" db="UniProtKB">
        <authorList>
            <consortium name="EnsemblProtists"/>
        </authorList>
    </citation>
    <scope>IDENTIFICATION</scope>
    <source>
        <strain evidence="8">DAOM BR144</strain>
    </source>
</reference>
<feature type="transmembrane region" description="Helical" evidence="6">
    <location>
        <begin position="183"/>
        <end position="201"/>
    </location>
</feature>
<dbReference type="PROSITE" id="PS50922">
    <property type="entry name" value="TLC"/>
    <property type="match status" value="1"/>
</dbReference>